<dbReference type="EMBL" id="RCVZ01000009">
    <property type="protein sequence ID" value="RLQ94555.1"/>
    <property type="molecule type" value="Genomic_DNA"/>
</dbReference>
<accession>A0A3L7JW63</accession>
<feature type="transmembrane region" description="Helical" evidence="1">
    <location>
        <begin position="43"/>
        <end position="67"/>
    </location>
</feature>
<keyword evidence="1" id="KW-1133">Transmembrane helix</keyword>
<evidence type="ECO:0000313" key="2">
    <source>
        <dbReference type="EMBL" id="RLQ94555.1"/>
    </source>
</evidence>
<keyword evidence="1" id="KW-0472">Membrane</keyword>
<protein>
    <submittedName>
        <fullName evidence="2">Uncharacterized protein</fullName>
    </submittedName>
</protein>
<evidence type="ECO:0000256" key="1">
    <source>
        <dbReference type="SAM" id="Phobius"/>
    </source>
</evidence>
<dbReference type="OrthoDB" id="2880115at2"/>
<dbReference type="RefSeq" id="WP_121681168.1">
    <property type="nucleotide sequence ID" value="NZ_RCVZ01000009.1"/>
</dbReference>
<organism evidence="2 3">
    <name type="scientific">Falsibacillus albus</name>
    <dbReference type="NCBI Taxonomy" id="2478915"/>
    <lineage>
        <taxon>Bacteria</taxon>
        <taxon>Bacillati</taxon>
        <taxon>Bacillota</taxon>
        <taxon>Bacilli</taxon>
        <taxon>Bacillales</taxon>
        <taxon>Bacillaceae</taxon>
        <taxon>Falsibacillus</taxon>
    </lineage>
</organism>
<comment type="caution">
    <text evidence="2">The sequence shown here is derived from an EMBL/GenBank/DDBJ whole genome shotgun (WGS) entry which is preliminary data.</text>
</comment>
<evidence type="ECO:0000313" key="3">
    <source>
        <dbReference type="Proteomes" id="UP000276770"/>
    </source>
</evidence>
<gene>
    <name evidence="2" type="ORF">D9X91_13525</name>
</gene>
<feature type="transmembrane region" description="Helical" evidence="1">
    <location>
        <begin position="130"/>
        <end position="151"/>
    </location>
</feature>
<keyword evidence="3" id="KW-1185">Reference proteome</keyword>
<feature type="transmembrane region" description="Helical" evidence="1">
    <location>
        <begin position="74"/>
        <end position="93"/>
    </location>
</feature>
<feature type="transmembrane region" description="Helical" evidence="1">
    <location>
        <begin position="12"/>
        <end position="31"/>
    </location>
</feature>
<proteinExistence type="predicted"/>
<reference evidence="2 3" key="1">
    <citation type="submission" date="2018-10" db="EMBL/GenBank/DDBJ databases">
        <title>Falsibacillus sp. genome draft.</title>
        <authorList>
            <person name="Shi S."/>
        </authorList>
    </citation>
    <scope>NUCLEOTIDE SEQUENCE [LARGE SCALE GENOMIC DNA]</scope>
    <source>
        <strain evidence="2 3">GY 10110</strain>
    </source>
</reference>
<dbReference type="Proteomes" id="UP000276770">
    <property type="component" value="Unassembled WGS sequence"/>
</dbReference>
<dbReference type="AlphaFoldDB" id="A0A3L7JW63"/>
<keyword evidence="1" id="KW-0812">Transmembrane</keyword>
<feature type="transmembrane region" description="Helical" evidence="1">
    <location>
        <begin position="99"/>
        <end position="118"/>
    </location>
</feature>
<sequence length="285" mass="32002">MNQPKAIIKRKFIGIPLAIIISLFILPLIIGMEQSYGESLISYGAFALPFILLFGVPVHIISTFLALKVPRYKTLLNFVIHIGSAYLVAFLLFKSEWYFISVCTASIAAIFFAVDEVLFRPNNSRIKKVLLSLVPIAVWAAVYSPIMIGSIQAKHTLAEINKEGKPIPEITVNGETKSFLKATYCWDSDNSSGCPENDHPFLLGKHDSEKYIFDAPGKSNISIHLKGTKQDYSLVIYYIEGNETKKLTTKKHQFSLPADVPDQYVKAMVITENSRKISLWFGIRH</sequence>
<name>A0A3L7JW63_9BACI</name>